<dbReference type="PANTHER" id="PTHR30204">
    <property type="entry name" value="REDOX-CYCLING DRUG-SENSING TRANSCRIPTIONAL ACTIVATOR SOXR"/>
    <property type="match status" value="1"/>
</dbReference>
<feature type="domain" description="HTH merR-type" evidence="4">
    <location>
        <begin position="21"/>
        <end position="90"/>
    </location>
</feature>
<keyword evidence="3" id="KW-0804">Transcription</keyword>
<dbReference type="PANTHER" id="PTHR30204:SF67">
    <property type="entry name" value="HTH-TYPE TRANSCRIPTIONAL REGULATOR MLRA-RELATED"/>
    <property type="match status" value="1"/>
</dbReference>
<evidence type="ECO:0000256" key="2">
    <source>
        <dbReference type="ARBA" id="ARBA00023125"/>
    </source>
</evidence>
<dbReference type="CDD" id="cd01104">
    <property type="entry name" value="HTH_MlrA-CarA"/>
    <property type="match status" value="1"/>
</dbReference>
<reference evidence="5 8" key="1">
    <citation type="submission" date="2019-12" db="EMBL/GenBank/DDBJ databases">
        <title>complete genome sequences of Pseudomonas otitidis str. WP8-S17-CRE-03 isolated from wastewater treatment plant effluent.</title>
        <authorList>
            <person name="Sekizuka T."/>
            <person name="Itokawa K."/>
            <person name="Yatsu K."/>
            <person name="Inamine Y."/>
            <person name="Kuroda M."/>
        </authorList>
    </citation>
    <scope>NUCLEOTIDE SEQUENCE [LARGE SCALE GENOMIC DNA]</scope>
    <source>
        <strain evidence="5 8">WP8-S17-CRE-03</strain>
    </source>
</reference>
<evidence type="ECO:0000313" key="7">
    <source>
        <dbReference type="Proteomes" id="UP000461288"/>
    </source>
</evidence>
<dbReference type="SUPFAM" id="SSF46955">
    <property type="entry name" value="Putative DNA-binding domain"/>
    <property type="match status" value="1"/>
</dbReference>
<dbReference type="GO" id="GO:0003700">
    <property type="term" value="F:DNA-binding transcription factor activity"/>
    <property type="evidence" value="ECO:0007669"/>
    <property type="project" value="InterPro"/>
</dbReference>
<keyword evidence="1" id="KW-0805">Transcription regulation</keyword>
<evidence type="ECO:0000313" key="5">
    <source>
        <dbReference type="EMBL" id="BBT18755.1"/>
    </source>
</evidence>
<dbReference type="SMART" id="SM00422">
    <property type="entry name" value="HTH_MERR"/>
    <property type="match status" value="1"/>
</dbReference>
<sequence>MDEQDDIPLDAECQAALERGLLPIRDVSRLTGVNAVTLRAWERRYGLVLPHRTAKGHRLYDAGHLARIRAVLAWLDRGVPVSQVKALLRGGQSPDIDITSQWDEQRAKLLEAIDALADRRLDERFNAALSLYPPHTLCQQLLLPLLTQLESRWRDQYGARLERVFFNAWLRSKLGTRIHHNNRQNSGAPLLLINPCEQPMNPGLWLTAWLASNTGCPVEVLEWPVPVAELPLALARMEPRALAFHADHALNGQLPRLLMGHACPVLLSGAAVRIHREALAPLEHDHPDIHLADDPVAALNTLYGLGLLAGS</sequence>
<dbReference type="InterPro" id="IPR009061">
    <property type="entry name" value="DNA-bd_dom_put_sf"/>
</dbReference>
<dbReference type="EMBL" id="AP022213">
    <property type="protein sequence ID" value="BBT18755.1"/>
    <property type="molecule type" value="Genomic_DNA"/>
</dbReference>
<evidence type="ECO:0000256" key="1">
    <source>
        <dbReference type="ARBA" id="ARBA00023015"/>
    </source>
</evidence>
<evidence type="ECO:0000256" key="3">
    <source>
        <dbReference type="ARBA" id="ARBA00023163"/>
    </source>
</evidence>
<dbReference type="RefSeq" id="WP_074973484.1">
    <property type="nucleotide sequence ID" value="NZ_AP022213.1"/>
</dbReference>
<dbReference type="Proteomes" id="UP000461288">
    <property type="component" value="Unassembled WGS sequence"/>
</dbReference>
<dbReference type="PROSITE" id="PS50937">
    <property type="entry name" value="HTH_MERR_2"/>
    <property type="match status" value="1"/>
</dbReference>
<dbReference type="InterPro" id="IPR000551">
    <property type="entry name" value="MerR-type_HTH_dom"/>
</dbReference>
<evidence type="ECO:0000313" key="8">
    <source>
        <dbReference type="Proteomes" id="UP000515591"/>
    </source>
</evidence>
<evidence type="ECO:0000313" key="6">
    <source>
        <dbReference type="EMBL" id="MWK58663.1"/>
    </source>
</evidence>
<dbReference type="InterPro" id="IPR047057">
    <property type="entry name" value="MerR_fam"/>
</dbReference>
<reference evidence="6 7" key="2">
    <citation type="submission" date="2019-12" db="EMBL/GenBank/DDBJ databases">
        <title>Draft genome sequence of Pseudomonas otitidis recovered from a chicken carcass.</title>
        <authorList>
            <person name="Vieira T.R."/>
            <person name="Oliviera E.F.C."/>
            <person name="Silva N.M.V."/>
            <person name="Sambrano G.E."/>
            <person name="Cibulski S.P."/>
            <person name="Cardoso M.R.I."/>
        </authorList>
    </citation>
    <scope>NUCLEOTIDE SEQUENCE [LARGE SCALE GENOMIC DNA]</scope>
    <source>
        <strain evidence="6 7">25_K</strain>
    </source>
</reference>
<dbReference type="Proteomes" id="UP000515591">
    <property type="component" value="Chromosome"/>
</dbReference>
<dbReference type="GO" id="GO:0003677">
    <property type="term" value="F:DNA binding"/>
    <property type="evidence" value="ECO:0007669"/>
    <property type="project" value="UniProtKB-KW"/>
</dbReference>
<evidence type="ECO:0000259" key="4">
    <source>
        <dbReference type="PROSITE" id="PS50937"/>
    </source>
</evidence>
<organism evidence="6 7">
    <name type="scientific">Metapseudomonas otitidis</name>
    <dbReference type="NCBI Taxonomy" id="319939"/>
    <lineage>
        <taxon>Bacteria</taxon>
        <taxon>Pseudomonadati</taxon>
        <taxon>Pseudomonadota</taxon>
        <taxon>Gammaproteobacteria</taxon>
        <taxon>Pseudomonadales</taxon>
        <taxon>Pseudomonadaceae</taxon>
        <taxon>Metapseudomonas</taxon>
    </lineage>
</organism>
<accession>A0A1I0URU2</accession>
<dbReference type="Pfam" id="PF13411">
    <property type="entry name" value="MerR_1"/>
    <property type="match status" value="1"/>
</dbReference>
<name>A0A1I0URU2_9GAMM</name>
<keyword evidence="2" id="KW-0238">DNA-binding</keyword>
<dbReference type="Gene3D" id="1.10.1660.10">
    <property type="match status" value="1"/>
</dbReference>
<proteinExistence type="predicted"/>
<protein>
    <submittedName>
        <fullName evidence="6">MerR family transcriptional regulator</fullName>
    </submittedName>
</protein>
<dbReference type="STRING" id="319939.SAMN05216263_12341"/>
<dbReference type="AlphaFoldDB" id="A0A1I0URU2"/>
<gene>
    <name evidence="6" type="ORF">GO594_21995</name>
    <name evidence="5" type="ORF">WP8S17C03_48040</name>
</gene>
<dbReference type="EMBL" id="WTFN01000066">
    <property type="protein sequence ID" value="MWK58663.1"/>
    <property type="molecule type" value="Genomic_DNA"/>
</dbReference>